<evidence type="ECO:0000256" key="1">
    <source>
        <dbReference type="SAM" id="MobiDB-lite"/>
    </source>
</evidence>
<accession>A0A7W8DMK9</accession>
<protein>
    <recommendedName>
        <fullName evidence="2">Tox-SHH domain-containing protein</fullName>
    </recommendedName>
</protein>
<evidence type="ECO:0000313" key="4">
    <source>
        <dbReference type="Proteomes" id="UP000590740"/>
    </source>
</evidence>
<feature type="compositionally biased region" description="Low complexity" evidence="1">
    <location>
        <begin position="108"/>
        <end position="126"/>
    </location>
</feature>
<feature type="compositionally biased region" description="Polar residues" evidence="1">
    <location>
        <begin position="132"/>
        <end position="152"/>
    </location>
</feature>
<reference evidence="3 4" key="1">
    <citation type="submission" date="2020-08" db="EMBL/GenBank/DDBJ databases">
        <title>Genomic Encyclopedia of Type Strains, Phase IV (KMG-IV): sequencing the most valuable type-strain genomes for metagenomic binning, comparative biology and taxonomic classification.</title>
        <authorList>
            <person name="Goeker M."/>
        </authorList>
    </citation>
    <scope>NUCLEOTIDE SEQUENCE [LARGE SCALE GENOMIC DNA]</scope>
    <source>
        <strain evidence="3 4">DSM 12252</strain>
    </source>
</reference>
<evidence type="ECO:0000259" key="2">
    <source>
        <dbReference type="Pfam" id="PF15652"/>
    </source>
</evidence>
<dbReference type="Proteomes" id="UP000590740">
    <property type="component" value="Unassembled WGS sequence"/>
</dbReference>
<dbReference type="InterPro" id="IPR028900">
    <property type="entry name" value="Tox-SHH_dom"/>
</dbReference>
<dbReference type="AlphaFoldDB" id="A0A7W8DMK9"/>
<evidence type="ECO:0000313" key="3">
    <source>
        <dbReference type="EMBL" id="MBB5035463.1"/>
    </source>
</evidence>
<sequence>MTHTADSSGQQTRPPGTTIDVGEIEKARAIVTNLDKVGSKRKLNPNEQQAYDRARGLLERESSAQTGTRDGSRRPGDRNTGNPKELVMAGDGPVAQGHAVADAPPPAAAVQPADAIGTTIEGAGAANPDAPTASQLPNGQTNPQSKNATNTPPAKLTPKSAKPGQSGGKSPLPGKPTAGGSSSVPPGKPKSVTPPIYNKTHKNSQPIPKGRGVNGGLMQSHHGLQKRWAMHNLAKFGYNHDLAPTVTLETGTDLQHTIISNLQNARRDDRIASGKGAWSSTLQEELGYIVSDLTAAGFSRQHISKVLEQQYGMLDKLKVPYKRIKY</sequence>
<dbReference type="Pfam" id="PF15652">
    <property type="entry name" value="Tox-SHH"/>
    <property type="match status" value="1"/>
</dbReference>
<gene>
    <name evidence="3" type="ORF">HNQ65_005074</name>
</gene>
<comment type="caution">
    <text evidence="3">The sequence shown here is derived from an EMBL/GenBank/DDBJ whole genome shotgun (WGS) entry which is preliminary data.</text>
</comment>
<dbReference type="EMBL" id="JACHIG010000017">
    <property type="protein sequence ID" value="MBB5035463.1"/>
    <property type="molecule type" value="Genomic_DNA"/>
</dbReference>
<dbReference type="RefSeq" id="WP_221306294.1">
    <property type="nucleotide sequence ID" value="NZ_JACHIG010000017.1"/>
</dbReference>
<keyword evidence="4" id="KW-1185">Reference proteome</keyword>
<feature type="region of interest" description="Disordered" evidence="1">
    <location>
        <begin position="1"/>
        <end position="24"/>
    </location>
</feature>
<feature type="compositionally biased region" description="Basic and acidic residues" evidence="1">
    <location>
        <begin position="50"/>
        <end position="62"/>
    </location>
</feature>
<feature type="region of interest" description="Disordered" evidence="1">
    <location>
        <begin position="40"/>
        <end position="219"/>
    </location>
</feature>
<feature type="domain" description="Tox-SHH" evidence="2">
    <location>
        <begin position="216"/>
        <end position="311"/>
    </location>
</feature>
<feature type="compositionally biased region" description="Low complexity" evidence="1">
    <location>
        <begin position="179"/>
        <end position="195"/>
    </location>
</feature>
<organism evidence="3 4">
    <name type="scientific">Prosthecobacter vanneervenii</name>
    <dbReference type="NCBI Taxonomy" id="48466"/>
    <lineage>
        <taxon>Bacteria</taxon>
        <taxon>Pseudomonadati</taxon>
        <taxon>Verrucomicrobiota</taxon>
        <taxon>Verrucomicrobiia</taxon>
        <taxon>Verrucomicrobiales</taxon>
        <taxon>Verrucomicrobiaceae</taxon>
        <taxon>Prosthecobacter</taxon>
    </lineage>
</organism>
<feature type="compositionally biased region" description="Polar residues" evidence="1">
    <location>
        <begin position="1"/>
        <end position="15"/>
    </location>
</feature>
<name>A0A7W8DMK9_9BACT</name>
<proteinExistence type="predicted"/>